<evidence type="ECO:0000313" key="3">
    <source>
        <dbReference type="Proteomes" id="UP000008561"/>
    </source>
</evidence>
<keyword evidence="1" id="KW-0472">Membrane</keyword>
<dbReference type="OrthoDB" id="5429826at2"/>
<dbReference type="KEGG" id="dol:Dole_2384"/>
<organism evidence="2 3">
    <name type="scientific">Desulfosudis oleivorans (strain DSM 6200 / JCM 39069 / Hxd3)</name>
    <name type="common">Desulfococcus oleovorans</name>
    <dbReference type="NCBI Taxonomy" id="96561"/>
    <lineage>
        <taxon>Bacteria</taxon>
        <taxon>Pseudomonadati</taxon>
        <taxon>Thermodesulfobacteriota</taxon>
        <taxon>Desulfobacteria</taxon>
        <taxon>Desulfobacterales</taxon>
        <taxon>Desulfosudaceae</taxon>
        <taxon>Desulfosudis</taxon>
    </lineage>
</organism>
<evidence type="ECO:0008006" key="4">
    <source>
        <dbReference type="Google" id="ProtNLM"/>
    </source>
</evidence>
<dbReference type="STRING" id="96561.Dole_2384"/>
<keyword evidence="1" id="KW-1133">Transmembrane helix</keyword>
<protein>
    <recommendedName>
        <fullName evidence="4">Dicarboxylate transport domain-containing protein</fullName>
    </recommendedName>
</protein>
<dbReference type="eggNOG" id="COG2911">
    <property type="taxonomic scope" value="Bacteria"/>
</dbReference>
<feature type="transmembrane region" description="Helical" evidence="1">
    <location>
        <begin position="15"/>
        <end position="40"/>
    </location>
</feature>
<dbReference type="EMBL" id="CP000859">
    <property type="protein sequence ID" value="ABW68188.1"/>
    <property type="molecule type" value="Genomic_DNA"/>
</dbReference>
<evidence type="ECO:0000313" key="2">
    <source>
        <dbReference type="EMBL" id="ABW68188.1"/>
    </source>
</evidence>
<dbReference type="HOGENOM" id="CLU_339126_0_0_7"/>
<evidence type="ECO:0000256" key="1">
    <source>
        <dbReference type="SAM" id="Phobius"/>
    </source>
</evidence>
<dbReference type="InterPro" id="IPR021730">
    <property type="entry name" value="YdbH"/>
</dbReference>
<sequence>MNRPIMSRHIFKTTVVAGAIVSIIWLCWQVAVNVLLAGWLETTVIPRAARQAGLEQASVSVSRLGLFETEIGPVVLGDPDRPFLEVAAIKARYTPWGLARGHVNTVTVHGVSVNTQYTDGAITFPGFAPVAPEKTPPAEGASLPVSMDAVKISGVMVNLLTENQRFQVPCDLELTSSDGTMEAIDAVLDLYPCGQQITVTARAMLNQEELFATLNAPALVLERFAGWSSLVPGLHLAGNASVAGRAHIRLNPAALASGSVRFEMTKGEAGYQNGVLGPAGSDAPLAVTVAGSQTSGWQLTGANIKFVSPVSLTLEKITGTLQAEPEADEKQGSFFIAAAPSAPDPQAPFLLDAPLTLAGIFSGRADKNGWQFDLTAGKEGTGGKQGCRIRMGDALVALPVPDIQVSGNGTADRGWAECVLTASGAAITLNEETITVADAKISGTADFSTAAGQEMSAKGDLGLALGRIRVDRHQVRVEKTEVHLPWQWPEGTAPRGSLAVGPVKWKNLNMGELSGALQQKGQGLVLNTRYGKGSLSGLSGTLTASASAEGSGGPAMDMKLSLVHRNTAPDIDPGLFAPEAAGSLVNGNLDLTANFSLHDKETTGLLHCRLDAGSFRMPEKKAAITGIDGNLTFPDLPRFKSSPDQKVVFREAVFGDIHMADGKIDLQLESGPTLFIEKSSFNWCRGTVYTEGLRIAPGQTSYDLTLYADRLNLADVLGQMGAVAAEGEGTVSGRIPILYTGGDITIDNGFLFSAPGEGGIIHLSRADMLTAGLPEASAQYRQIDLAREALKNYQYDWAKVLLNSEGENLSVKLQFDGKPTRSLPFVYDKNTGGFVRVTDQRKYSEFKGLSLDVNFRIPINQLIGYKDIWNLNP</sequence>
<dbReference type="Proteomes" id="UP000008561">
    <property type="component" value="Chromosome"/>
</dbReference>
<reference evidence="2 3" key="1">
    <citation type="submission" date="2007-10" db="EMBL/GenBank/DDBJ databases">
        <title>Complete sequence of Desulfococcus oleovorans Hxd3.</title>
        <authorList>
            <consortium name="US DOE Joint Genome Institute"/>
            <person name="Copeland A."/>
            <person name="Lucas S."/>
            <person name="Lapidus A."/>
            <person name="Barry K."/>
            <person name="Glavina del Rio T."/>
            <person name="Dalin E."/>
            <person name="Tice H."/>
            <person name="Pitluck S."/>
            <person name="Kiss H."/>
            <person name="Brettin T."/>
            <person name="Bruce D."/>
            <person name="Detter J.C."/>
            <person name="Han C."/>
            <person name="Schmutz J."/>
            <person name="Larimer F."/>
            <person name="Land M."/>
            <person name="Hauser L."/>
            <person name="Kyrpides N."/>
            <person name="Kim E."/>
            <person name="Wawrik B."/>
            <person name="Richardson P."/>
        </authorList>
    </citation>
    <scope>NUCLEOTIDE SEQUENCE [LARGE SCALE GENOMIC DNA]</scope>
    <source>
        <strain evidence="3">DSM 6200 / JCM 39069 / Hxd3</strain>
    </source>
</reference>
<gene>
    <name evidence="2" type="ordered locus">Dole_2384</name>
</gene>
<keyword evidence="1" id="KW-0812">Transmembrane</keyword>
<keyword evidence="3" id="KW-1185">Reference proteome</keyword>
<name>A8ZVK1_DESOH</name>
<dbReference type="Pfam" id="PF11739">
    <property type="entry name" value="YdbH-like"/>
    <property type="match status" value="1"/>
</dbReference>
<dbReference type="AlphaFoldDB" id="A8ZVK1"/>
<accession>A8ZVK1</accession>
<proteinExistence type="predicted"/>